<feature type="region of interest" description="Disordered" evidence="17">
    <location>
        <begin position="190"/>
        <end position="232"/>
    </location>
</feature>
<keyword evidence="4 18" id="KW-0812">Transmembrane</keyword>
<dbReference type="AlphaFoldDB" id="A0A914BNL6"/>
<feature type="transmembrane region" description="Helical" evidence="18">
    <location>
        <begin position="66"/>
        <end position="87"/>
    </location>
</feature>
<sequence>MNPIIASSVLAGATFLQSLTAVVAKQCSYSQYGELIYYTCPNNKYCCGRSSCCFSNDYYYSVYDLWYFWFCLCFGIFICSLASGAYYRKRQLRGVQVAAIHPPHHPGHHGGNTVRVMHGQGAMVGRLGADGLMHPHPRNVMVTTTDASGQPAYPPQAYFNGPAPNYAMYGPGGPGGPVYPAYAYLPPPPSYSSLGTEATSPSSVATSSTSSPSSSSVTSSTGSGSDVPPVSA</sequence>
<evidence type="ECO:0000256" key="18">
    <source>
        <dbReference type="SAM" id="Phobius"/>
    </source>
</evidence>
<protein>
    <recommendedName>
        <fullName evidence="14">WW domain binding protein VOPP1</fullName>
    </recommendedName>
    <alternativeName>
        <fullName evidence="15">Vesicular, overexpressed in cancer, prosurvival protein 1</fullName>
    </alternativeName>
</protein>
<keyword evidence="11" id="KW-0458">Lysosome</keyword>
<evidence type="ECO:0000256" key="7">
    <source>
        <dbReference type="ARBA" id="ARBA00022989"/>
    </source>
</evidence>
<evidence type="ECO:0000256" key="5">
    <source>
        <dbReference type="ARBA" id="ARBA00022729"/>
    </source>
</evidence>
<dbReference type="PANTHER" id="PTHR14971">
    <property type="entry name" value="VESICULAR, OVEREXPRESSED IN CANCER, PROSURVIVAL PROTEIN 1"/>
    <property type="match status" value="1"/>
</dbReference>
<dbReference type="EnsemblMetazoa" id="XM_038221617.1">
    <property type="protein sequence ID" value="XP_038077545.1"/>
    <property type="gene ID" value="LOC119745329"/>
</dbReference>
<keyword evidence="8" id="KW-0805">Transcription regulation</keyword>
<evidence type="ECO:0000256" key="15">
    <source>
        <dbReference type="ARBA" id="ARBA00035715"/>
    </source>
</evidence>
<evidence type="ECO:0000256" key="12">
    <source>
        <dbReference type="ARBA" id="ARBA00023329"/>
    </source>
</evidence>
<name>A0A914BNL6_PATMI</name>
<feature type="signal peptide" evidence="19">
    <location>
        <begin position="1"/>
        <end position="24"/>
    </location>
</feature>
<evidence type="ECO:0000256" key="2">
    <source>
        <dbReference type="ARBA" id="ARBA00004656"/>
    </source>
</evidence>
<evidence type="ECO:0000256" key="16">
    <source>
        <dbReference type="ARBA" id="ARBA00046288"/>
    </source>
</evidence>
<dbReference type="GeneID" id="119745329"/>
<evidence type="ECO:0000256" key="1">
    <source>
        <dbReference type="ARBA" id="ARBA00004156"/>
    </source>
</evidence>
<evidence type="ECO:0000256" key="17">
    <source>
        <dbReference type="SAM" id="MobiDB-lite"/>
    </source>
</evidence>
<comment type="similarity">
    <text evidence="3">Belongs to the VOPP1/ECOP family.</text>
</comment>
<evidence type="ECO:0000256" key="8">
    <source>
        <dbReference type="ARBA" id="ARBA00023015"/>
    </source>
</evidence>
<feature type="compositionally biased region" description="Low complexity" evidence="17">
    <location>
        <begin position="198"/>
        <end position="232"/>
    </location>
</feature>
<dbReference type="InterPro" id="IPR026229">
    <property type="entry name" value="VOPP1"/>
</dbReference>
<comment type="subcellular location">
    <subcellularLocation>
        <location evidence="1">Cytoplasmic vesicle membrane</location>
    </subcellularLocation>
    <subcellularLocation>
        <location evidence="16">Endomembrane system</location>
        <topology evidence="16">Single-pass type I membrane protein</topology>
    </subcellularLocation>
    <subcellularLocation>
        <location evidence="13">Late endosome membrane</location>
        <topology evidence="13">Single-pass membrane protein</topology>
    </subcellularLocation>
    <subcellularLocation>
        <location evidence="2">Lysosome membrane</location>
    </subcellularLocation>
</comment>
<evidence type="ECO:0000256" key="3">
    <source>
        <dbReference type="ARBA" id="ARBA00006655"/>
    </source>
</evidence>
<keyword evidence="12" id="KW-0968">Cytoplasmic vesicle</keyword>
<dbReference type="GO" id="GO:0031902">
    <property type="term" value="C:late endosome membrane"/>
    <property type="evidence" value="ECO:0007669"/>
    <property type="project" value="UniProtKB-SubCell"/>
</dbReference>
<dbReference type="Proteomes" id="UP000887568">
    <property type="component" value="Unplaced"/>
</dbReference>
<evidence type="ECO:0000256" key="19">
    <source>
        <dbReference type="SAM" id="SignalP"/>
    </source>
</evidence>
<feature type="chain" id="PRO_5036711255" description="WW domain binding protein VOPP1" evidence="19">
    <location>
        <begin position="25"/>
        <end position="232"/>
    </location>
</feature>
<keyword evidence="10" id="KW-0804">Transcription</keyword>
<keyword evidence="5 19" id="KW-0732">Signal</keyword>
<proteinExistence type="inferred from homology"/>
<keyword evidence="7 18" id="KW-1133">Transmembrane helix</keyword>
<dbReference type="OMA" id="KYTITHT"/>
<evidence type="ECO:0000256" key="9">
    <source>
        <dbReference type="ARBA" id="ARBA00023136"/>
    </source>
</evidence>
<evidence type="ECO:0000256" key="10">
    <source>
        <dbReference type="ARBA" id="ARBA00023163"/>
    </source>
</evidence>
<reference evidence="20" key="1">
    <citation type="submission" date="2022-11" db="UniProtKB">
        <authorList>
            <consortium name="EnsemblMetazoa"/>
        </authorList>
    </citation>
    <scope>IDENTIFICATION</scope>
</reference>
<dbReference type="PANTHER" id="PTHR14971:SF2">
    <property type="entry name" value="VESICULAR, OVEREXPRESSED IN CANCER, PROSURVIVAL PROTEIN 1"/>
    <property type="match status" value="1"/>
</dbReference>
<evidence type="ECO:0000313" key="21">
    <source>
        <dbReference type="Proteomes" id="UP000887568"/>
    </source>
</evidence>
<evidence type="ECO:0000256" key="13">
    <source>
        <dbReference type="ARBA" id="ARBA00035628"/>
    </source>
</evidence>
<dbReference type="OrthoDB" id="10070083at2759"/>
<keyword evidence="6" id="KW-0967">Endosome</keyword>
<keyword evidence="9 18" id="KW-0472">Membrane</keyword>
<dbReference type="RefSeq" id="XP_038077545.1">
    <property type="nucleotide sequence ID" value="XM_038221617.1"/>
</dbReference>
<evidence type="ECO:0000256" key="11">
    <source>
        <dbReference type="ARBA" id="ARBA00023228"/>
    </source>
</evidence>
<organism evidence="20 21">
    <name type="scientific">Patiria miniata</name>
    <name type="common">Bat star</name>
    <name type="synonym">Asterina miniata</name>
    <dbReference type="NCBI Taxonomy" id="46514"/>
    <lineage>
        <taxon>Eukaryota</taxon>
        <taxon>Metazoa</taxon>
        <taxon>Echinodermata</taxon>
        <taxon>Eleutherozoa</taxon>
        <taxon>Asterozoa</taxon>
        <taxon>Asteroidea</taxon>
        <taxon>Valvatacea</taxon>
        <taxon>Valvatida</taxon>
        <taxon>Asterinidae</taxon>
        <taxon>Patiria</taxon>
    </lineage>
</organism>
<accession>A0A914BNL6</accession>
<keyword evidence="21" id="KW-1185">Reference proteome</keyword>
<evidence type="ECO:0000256" key="6">
    <source>
        <dbReference type="ARBA" id="ARBA00022753"/>
    </source>
</evidence>
<evidence type="ECO:0000313" key="20">
    <source>
        <dbReference type="EnsemblMetazoa" id="XP_038077545.1"/>
    </source>
</evidence>
<evidence type="ECO:0000256" key="14">
    <source>
        <dbReference type="ARBA" id="ARBA00035708"/>
    </source>
</evidence>
<dbReference type="GO" id="GO:0005765">
    <property type="term" value="C:lysosomal membrane"/>
    <property type="evidence" value="ECO:0007669"/>
    <property type="project" value="UniProtKB-SubCell"/>
</dbReference>
<evidence type="ECO:0000256" key="4">
    <source>
        <dbReference type="ARBA" id="ARBA00022692"/>
    </source>
</evidence>